<evidence type="ECO:0000313" key="1">
    <source>
        <dbReference type="EMBL" id="RCW30785.1"/>
    </source>
</evidence>
<reference evidence="1 2" key="1">
    <citation type="submission" date="2018-07" db="EMBL/GenBank/DDBJ databases">
        <title>Freshwater and sediment microbial communities from various areas in North America, analyzing microbe dynamics in response to fracking.</title>
        <authorList>
            <person name="Lamendella R."/>
        </authorList>
    </citation>
    <scope>NUCLEOTIDE SEQUENCE [LARGE SCALE GENOMIC DNA]</scope>
    <source>
        <strain evidence="1 2">160A</strain>
    </source>
</reference>
<dbReference type="AlphaFoldDB" id="A0A2T0XP39"/>
<keyword evidence="2" id="KW-1185">Reference proteome</keyword>
<proteinExistence type="predicted"/>
<comment type="caution">
    <text evidence="1">The sequence shown here is derived from an EMBL/GenBank/DDBJ whole genome shotgun (WGS) entry which is preliminary data.</text>
</comment>
<dbReference type="Proteomes" id="UP000252733">
    <property type="component" value="Unassembled WGS sequence"/>
</dbReference>
<accession>A0A2T0XP39</accession>
<gene>
    <name evidence="1" type="ORF">DFO77_1203</name>
</gene>
<dbReference type="EMBL" id="QPIZ01000020">
    <property type="protein sequence ID" value="RCW30785.1"/>
    <property type="molecule type" value="Genomic_DNA"/>
</dbReference>
<protein>
    <submittedName>
        <fullName evidence="1">Uncharacterized protein</fullName>
    </submittedName>
</protein>
<evidence type="ECO:0000313" key="2">
    <source>
        <dbReference type="Proteomes" id="UP000252733"/>
    </source>
</evidence>
<organism evidence="1 2">
    <name type="scientific">Marinilabilia salmonicolor</name>
    <dbReference type="NCBI Taxonomy" id="989"/>
    <lineage>
        <taxon>Bacteria</taxon>
        <taxon>Pseudomonadati</taxon>
        <taxon>Bacteroidota</taxon>
        <taxon>Bacteroidia</taxon>
        <taxon>Marinilabiliales</taxon>
        <taxon>Marinilabiliaceae</taxon>
        <taxon>Marinilabilia</taxon>
    </lineage>
</organism>
<sequence length="42" mass="4944">MGLRYYKSEGFTSSETPTFDFLKLKCSDMPDMVRKPYILLFS</sequence>
<name>A0A2T0XP39_9BACT</name>